<dbReference type="OrthoDB" id="8582489at2"/>
<keyword evidence="7" id="KW-1185">Reference proteome</keyword>
<dbReference type="FunFam" id="3.90.850.10:FF:000002">
    <property type="entry name" value="2-hydroxyhepta-2,4-diene-1,7-dioate isomerase"/>
    <property type="match status" value="1"/>
</dbReference>
<accession>A0A4Y9SF15</accession>
<evidence type="ECO:0000259" key="5">
    <source>
        <dbReference type="Pfam" id="PF01557"/>
    </source>
</evidence>
<keyword evidence="3" id="KW-0479">Metal-binding</keyword>
<dbReference type="PANTHER" id="PTHR42796:SF4">
    <property type="entry name" value="FUMARYLACETOACETATE HYDROLASE DOMAIN-CONTAINING PROTEIN 2A"/>
    <property type="match status" value="1"/>
</dbReference>
<reference evidence="6 7" key="1">
    <citation type="submission" date="2019-03" db="EMBL/GenBank/DDBJ databases">
        <title>Draft Genome Sequence of Duganella callidus sp. nov., a Novel Duganella Species Isolated from Cultivated Soil.</title>
        <authorList>
            <person name="Raths R."/>
            <person name="Peta V."/>
            <person name="Bucking H."/>
        </authorList>
    </citation>
    <scope>NUCLEOTIDE SEQUENCE [LARGE SCALE GENOMIC DNA]</scope>
    <source>
        <strain evidence="6 7">DN04</strain>
    </source>
</reference>
<dbReference type="GO" id="GO:0016787">
    <property type="term" value="F:hydrolase activity"/>
    <property type="evidence" value="ECO:0007669"/>
    <property type="project" value="UniProtKB-KW"/>
</dbReference>
<dbReference type="PANTHER" id="PTHR42796">
    <property type="entry name" value="FUMARYLACETOACETATE HYDROLASE DOMAIN-CONTAINING PROTEIN 2A-RELATED"/>
    <property type="match status" value="1"/>
</dbReference>
<dbReference type="SUPFAM" id="SSF56529">
    <property type="entry name" value="FAH"/>
    <property type="match status" value="1"/>
</dbReference>
<dbReference type="EMBL" id="SPVG01000136">
    <property type="protein sequence ID" value="TFW21365.1"/>
    <property type="molecule type" value="Genomic_DNA"/>
</dbReference>
<evidence type="ECO:0000313" key="6">
    <source>
        <dbReference type="EMBL" id="TFW21365.1"/>
    </source>
</evidence>
<evidence type="ECO:0000313" key="7">
    <source>
        <dbReference type="Proteomes" id="UP000297729"/>
    </source>
</evidence>
<evidence type="ECO:0000256" key="3">
    <source>
        <dbReference type="ARBA" id="ARBA00022723"/>
    </source>
</evidence>
<sequence length="282" mass="30602">MKLLRYGPKGQEKPGLLDAGGQIRDLSGLLDDITPRTLGAAARDVLRALDPARLPLVPGTPRLGVPWSGISKIVAIGLNYHDHALEAKLPVPAEPVMFAKWLSCLNGPDDDVVEPLEASKLDWEVELGIVIGAEASNVSEAQALDYVAGYCLANDVTDRAFQMERSGGQWSKGKGFDTFGPVGPYLVTRDEIPDPQQLALWLDVNGERMQTGHTSRMIFSCAQLVSYCSRMMTLLPGDLIITGTPPGVGMGKQPPRFLHTGDVMTLGIDHLGQQRQRLVARR</sequence>
<evidence type="ECO:0000256" key="4">
    <source>
        <dbReference type="ARBA" id="ARBA00022801"/>
    </source>
</evidence>
<dbReference type="GO" id="GO:0019752">
    <property type="term" value="P:carboxylic acid metabolic process"/>
    <property type="evidence" value="ECO:0007669"/>
    <property type="project" value="UniProtKB-ARBA"/>
</dbReference>
<dbReference type="InterPro" id="IPR051121">
    <property type="entry name" value="FAH"/>
</dbReference>
<comment type="similarity">
    <text evidence="2">Belongs to the FAH family.</text>
</comment>
<protein>
    <submittedName>
        <fullName evidence="6">FAA hydrolase family protein</fullName>
    </submittedName>
</protein>
<dbReference type="Gene3D" id="3.90.850.10">
    <property type="entry name" value="Fumarylacetoacetase-like, C-terminal domain"/>
    <property type="match status" value="1"/>
</dbReference>
<evidence type="ECO:0000256" key="1">
    <source>
        <dbReference type="ARBA" id="ARBA00001946"/>
    </source>
</evidence>
<dbReference type="InterPro" id="IPR036663">
    <property type="entry name" value="Fumarylacetoacetase_C_sf"/>
</dbReference>
<dbReference type="AlphaFoldDB" id="A0A4Y9SF15"/>
<gene>
    <name evidence="6" type="ORF">E4L98_13450</name>
</gene>
<organism evidence="6 7">
    <name type="scientific">Duganella callida</name>
    <dbReference type="NCBI Taxonomy" id="2561932"/>
    <lineage>
        <taxon>Bacteria</taxon>
        <taxon>Pseudomonadati</taxon>
        <taxon>Pseudomonadota</taxon>
        <taxon>Betaproteobacteria</taxon>
        <taxon>Burkholderiales</taxon>
        <taxon>Oxalobacteraceae</taxon>
        <taxon>Telluria group</taxon>
        <taxon>Duganella</taxon>
    </lineage>
</organism>
<keyword evidence="4 6" id="KW-0378">Hydrolase</keyword>
<name>A0A4Y9SF15_9BURK</name>
<dbReference type="GO" id="GO:0046872">
    <property type="term" value="F:metal ion binding"/>
    <property type="evidence" value="ECO:0007669"/>
    <property type="project" value="UniProtKB-KW"/>
</dbReference>
<dbReference type="RefSeq" id="WP_135202067.1">
    <property type="nucleotide sequence ID" value="NZ_SPVG01000136.1"/>
</dbReference>
<evidence type="ECO:0000256" key="2">
    <source>
        <dbReference type="ARBA" id="ARBA00010211"/>
    </source>
</evidence>
<dbReference type="InterPro" id="IPR011234">
    <property type="entry name" value="Fumarylacetoacetase-like_C"/>
</dbReference>
<feature type="domain" description="Fumarylacetoacetase-like C-terminal" evidence="5">
    <location>
        <begin position="72"/>
        <end position="278"/>
    </location>
</feature>
<dbReference type="Pfam" id="PF01557">
    <property type="entry name" value="FAA_hydrolase"/>
    <property type="match status" value="1"/>
</dbReference>
<dbReference type="GO" id="GO:0016853">
    <property type="term" value="F:isomerase activity"/>
    <property type="evidence" value="ECO:0007669"/>
    <property type="project" value="UniProtKB-ARBA"/>
</dbReference>
<proteinExistence type="inferred from homology"/>
<dbReference type="Proteomes" id="UP000297729">
    <property type="component" value="Unassembled WGS sequence"/>
</dbReference>
<comment type="caution">
    <text evidence="6">The sequence shown here is derived from an EMBL/GenBank/DDBJ whole genome shotgun (WGS) entry which is preliminary data.</text>
</comment>
<comment type="cofactor">
    <cofactor evidence="1">
        <name>Mg(2+)</name>
        <dbReference type="ChEBI" id="CHEBI:18420"/>
    </cofactor>
</comment>